<feature type="signal peptide" evidence="1">
    <location>
        <begin position="1"/>
        <end position="20"/>
    </location>
</feature>
<dbReference type="AlphaFoldDB" id="A0A0C4E1B0"/>
<evidence type="ECO:0000313" key="3">
    <source>
        <dbReference type="EnsemblFungi" id="MAPG_06166T0"/>
    </source>
</evidence>
<organism evidence="3 4">
    <name type="scientific">Magnaporthiopsis poae (strain ATCC 64411 / 73-15)</name>
    <name type="common">Kentucky bluegrass fungus</name>
    <name type="synonym">Magnaporthe poae</name>
    <dbReference type="NCBI Taxonomy" id="644358"/>
    <lineage>
        <taxon>Eukaryota</taxon>
        <taxon>Fungi</taxon>
        <taxon>Dikarya</taxon>
        <taxon>Ascomycota</taxon>
        <taxon>Pezizomycotina</taxon>
        <taxon>Sordariomycetes</taxon>
        <taxon>Sordariomycetidae</taxon>
        <taxon>Magnaporthales</taxon>
        <taxon>Magnaporthaceae</taxon>
        <taxon>Magnaporthiopsis</taxon>
    </lineage>
</organism>
<proteinExistence type="predicted"/>
<gene>
    <name evidence="2" type="ORF">MAPG_06166</name>
</gene>
<keyword evidence="4" id="KW-1185">Reference proteome</keyword>
<dbReference type="Proteomes" id="UP000011715">
    <property type="component" value="Unassembled WGS sequence"/>
</dbReference>
<dbReference type="OrthoDB" id="5383526at2759"/>
<feature type="chain" id="PRO_5009385606" evidence="1">
    <location>
        <begin position="21"/>
        <end position="96"/>
    </location>
</feature>
<reference evidence="3" key="5">
    <citation type="submission" date="2015-06" db="UniProtKB">
        <authorList>
            <consortium name="EnsemblFungi"/>
        </authorList>
    </citation>
    <scope>IDENTIFICATION</scope>
    <source>
        <strain evidence="3">ATCC 64411</strain>
    </source>
</reference>
<reference evidence="2" key="3">
    <citation type="submission" date="2011-03" db="EMBL/GenBank/DDBJ databases">
        <title>Annotation of Magnaporthe poae ATCC 64411.</title>
        <authorList>
            <person name="Ma L.-J."/>
            <person name="Dead R."/>
            <person name="Young S.K."/>
            <person name="Zeng Q."/>
            <person name="Gargeya S."/>
            <person name="Fitzgerald M."/>
            <person name="Haas B."/>
            <person name="Abouelleil A."/>
            <person name="Alvarado L."/>
            <person name="Arachchi H.M."/>
            <person name="Berlin A."/>
            <person name="Brown A."/>
            <person name="Chapman S.B."/>
            <person name="Chen Z."/>
            <person name="Dunbar C."/>
            <person name="Freedman E."/>
            <person name="Gearin G."/>
            <person name="Gellesch M."/>
            <person name="Goldberg J."/>
            <person name="Griggs A."/>
            <person name="Gujja S."/>
            <person name="Heiman D."/>
            <person name="Howarth C."/>
            <person name="Larson L."/>
            <person name="Lui A."/>
            <person name="MacDonald P.J.P."/>
            <person name="Mehta T."/>
            <person name="Montmayeur A."/>
            <person name="Murphy C."/>
            <person name="Neiman D."/>
            <person name="Pearson M."/>
            <person name="Priest M."/>
            <person name="Roberts A."/>
            <person name="Saif S."/>
            <person name="Shea T."/>
            <person name="Shenoy N."/>
            <person name="Sisk P."/>
            <person name="Stolte C."/>
            <person name="Sykes S."/>
            <person name="Yandava C."/>
            <person name="Wortman J."/>
            <person name="Nusbaum C."/>
            <person name="Birren B."/>
        </authorList>
    </citation>
    <scope>NUCLEOTIDE SEQUENCE</scope>
    <source>
        <strain evidence="2">ATCC 64411</strain>
    </source>
</reference>
<evidence type="ECO:0000256" key="1">
    <source>
        <dbReference type="SAM" id="SignalP"/>
    </source>
</evidence>
<keyword evidence="1" id="KW-0732">Signal</keyword>
<reference evidence="4" key="1">
    <citation type="submission" date="2010-05" db="EMBL/GenBank/DDBJ databases">
        <title>The genome sequence of Magnaporthe poae strain ATCC 64411.</title>
        <authorList>
            <person name="Ma L.-J."/>
            <person name="Dead R."/>
            <person name="Young S."/>
            <person name="Zeng Q."/>
            <person name="Koehrsen M."/>
            <person name="Alvarado L."/>
            <person name="Berlin A."/>
            <person name="Chapman S.B."/>
            <person name="Chen Z."/>
            <person name="Freedman E."/>
            <person name="Gellesch M."/>
            <person name="Goldberg J."/>
            <person name="Griggs A."/>
            <person name="Gujja S."/>
            <person name="Heilman E.R."/>
            <person name="Heiman D."/>
            <person name="Hepburn T."/>
            <person name="Howarth C."/>
            <person name="Jen D."/>
            <person name="Larson L."/>
            <person name="Mehta T."/>
            <person name="Neiman D."/>
            <person name="Pearson M."/>
            <person name="Roberts A."/>
            <person name="Saif S."/>
            <person name="Shea T."/>
            <person name="Shenoy N."/>
            <person name="Sisk P."/>
            <person name="Stolte C."/>
            <person name="Sykes S."/>
            <person name="Walk T."/>
            <person name="White J."/>
            <person name="Yandava C."/>
            <person name="Haas B."/>
            <person name="Nusbaum C."/>
            <person name="Birren B."/>
        </authorList>
    </citation>
    <scope>NUCLEOTIDE SEQUENCE [LARGE SCALE GENOMIC DNA]</scope>
    <source>
        <strain evidence="4">ATCC 64411 / 73-15</strain>
    </source>
</reference>
<sequence>MHFSQVASTMLALGAGLASAVDVRLYYSNNCSGNYLICTNLGANVCCTGTSCDSSQKPDTLVLSDGTKFKVSDLDDVKLEQLYETFRAPSTNFTEA</sequence>
<reference evidence="3" key="4">
    <citation type="journal article" date="2015" name="G3 (Bethesda)">
        <title>Genome sequences of three phytopathogenic species of the Magnaporthaceae family of fungi.</title>
        <authorList>
            <person name="Okagaki L.H."/>
            <person name="Nunes C.C."/>
            <person name="Sailsbery J."/>
            <person name="Clay B."/>
            <person name="Brown D."/>
            <person name="John T."/>
            <person name="Oh Y."/>
            <person name="Young N."/>
            <person name="Fitzgerald M."/>
            <person name="Haas B.J."/>
            <person name="Zeng Q."/>
            <person name="Young S."/>
            <person name="Adiconis X."/>
            <person name="Fan L."/>
            <person name="Levin J.Z."/>
            <person name="Mitchell T.K."/>
            <person name="Okubara P.A."/>
            <person name="Farman M.L."/>
            <person name="Kohn L.M."/>
            <person name="Birren B."/>
            <person name="Ma L.-J."/>
            <person name="Dean R.A."/>
        </authorList>
    </citation>
    <scope>NUCLEOTIDE SEQUENCE</scope>
    <source>
        <strain evidence="3">ATCC 64411 / 73-15</strain>
    </source>
</reference>
<dbReference type="eggNOG" id="ENOG502RNB9">
    <property type="taxonomic scope" value="Eukaryota"/>
</dbReference>
<accession>A0A0C4E1B0</accession>
<dbReference type="EMBL" id="ADBL01001485">
    <property type="status" value="NOT_ANNOTATED_CDS"/>
    <property type="molecule type" value="Genomic_DNA"/>
</dbReference>
<dbReference type="EMBL" id="GL876970">
    <property type="protein sequence ID" value="KLU87162.1"/>
    <property type="molecule type" value="Genomic_DNA"/>
</dbReference>
<protein>
    <submittedName>
        <fullName evidence="2 3">Uncharacterized protein</fullName>
    </submittedName>
</protein>
<evidence type="ECO:0000313" key="4">
    <source>
        <dbReference type="Proteomes" id="UP000011715"/>
    </source>
</evidence>
<reference evidence="2" key="2">
    <citation type="submission" date="2010-05" db="EMBL/GenBank/DDBJ databases">
        <title>The Genome Sequence of Magnaporthe poae strain ATCC 64411.</title>
        <authorList>
            <consortium name="The Broad Institute Genome Sequencing Platform"/>
            <consortium name="Broad Institute Genome Sequencing Center for Infectious Disease"/>
            <person name="Ma L.-J."/>
            <person name="Dead R."/>
            <person name="Young S."/>
            <person name="Zeng Q."/>
            <person name="Koehrsen M."/>
            <person name="Alvarado L."/>
            <person name="Berlin A."/>
            <person name="Chapman S.B."/>
            <person name="Chen Z."/>
            <person name="Freedman E."/>
            <person name="Gellesch M."/>
            <person name="Goldberg J."/>
            <person name="Griggs A."/>
            <person name="Gujja S."/>
            <person name="Heilman E.R."/>
            <person name="Heiman D."/>
            <person name="Hepburn T."/>
            <person name="Howarth C."/>
            <person name="Jen D."/>
            <person name="Larson L."/>
            <person name="Mehta T."/>
            <person name="Neiman D."/>
            <person name="Pearson M."/>
            <person name="Roberts A."/>
            <person name="Saif S."/>
            <person name="Shea T."/>
            <person name="Shenoy N."/>
            <person name="Sisk P."/>
            <person name="Stolte C."/>
            <person name="Sykes S."/>
            <person name="Walk T."/>
            <person name="White J."/>
            <person name="Yandava C."/>
            <person name="Haas B."/>
            <person name="Nusbaum C."/>
            <person name="Birren B."/>
        </authorList>
    </citation>
    <scope>NUCLEOTIDE SEQUENCE</scope>
    <source>
        <strain evidence="2">ATCC 64411</strain>
    </source>
</reference>
<dbReference type="EnsemblFungi" id="MAPG_06166T0">
    <property type="protein sequence ID" value="MAPG_06166T0"/>
    <property type="gene ID" value="MAPG_06166"/>
</dbReference>
<dbReference type="VEuPathDB" id="FungiDB:MAPG_06166"/>
<evidence type="ECO:0000313" key="2">
    <source>
        <dbReference type="EMBL" id="KLU87162.1"/>
    </source>
</evidence>
<name>A0A0C4E1B0_MAGP6</name>
<dbReference type="EMBL" id="ADBL01001484">
    <property type="status" value="NOT_ANNOTATED_CDS"/>
    <property type="molecule type" value="Genomic_DNA"/>
</dbReference>